<keyword evidence="1" id="KW-0472">Membrane</keyword>
<dbReference type="EMBL" id="JAIBOA010000004">
    <property type="protein sequence ID" value="MBW8482231.1"/>
    <property type="molecule type" value="Genomic_DNA"/>
</dbReference>
<comment type="caution">
    <text evidence="2">The sequence shown here is derived from an EMBL/GenBank/DDBJ whole genome shotgun (WGS) entry which is preliminary data.</text>
</comment>
<evidence type="ECO:0000256" key="1">
    <source>
        <dbReference type="SAM" id="Phobius"/>
    </source>
</evidence>
<feature type="transmembrane region" description="Helical" evidence="1">
    <location>
        <begin position="80"/>
        <end position="101"/>
    </location>
</feature>
<keyword evidence="3" id="KW-1185">Reference proteome</keyword>
<evidence type="ECO:0000313" key="2">
    <source>
        <dbReference type="EMBL" id="MBW8482231.1"/>
    </source>
</evidence>
<gene>
    <name evidence="2" type="ORF">K1Y72_07620</name>
</gene>
<proteinExistence type="predicted"/>
<name>A0ABS7FPJ5_9ACTN</name>
<sequence length="103" mass="11453">MTEEGSATVDLALAELRRGFDVRLAELEGRLVLAVERGEVRERRIDDQNRLLDELADRLVTAEREQVTHGQLDDRFRHTVALLSLIATVASVAVGLLATLLPH</sequence>
<dbReference type="Proteomes" id="UP000774570">
    <property type="component" value="Unassembled WGS sequence"/>
</dbReference>
<dbReference type="RefSeq" id="WP_220164648.1">
    <property type="nucleotide sequence ID" value="NZ_JAIBOA010000004.1"/>
</dbReference>
<organism evidence="2 3">
    <name type="scientific">Actinomadura parmotrematis</name>
    <dbReference type="NCBI Taxonomy" id="2864039"/>
    <lineage>
        <taxon>Bacteria</taxon>
        <taxon>Bacillati</taxon>
        <taxon>Actinomycetota</taxon>
        <taxon>Actinomycetes</taxon>
        <taxon>Streptosporangiales</taxon>
        <taxon>Thermomonosporaceae</taxon>
        <taxon>Actinomadura</taxon>
    </lineage>
</organism>
<accession>A0ABS7FPJ5</accession>
<evidence type="ECO:0000313" key="3">
    <source>
        <dbReference type="Proteomes" id="UP000774570"/>
    </source>
</evidence>
<protein>
    <submittedName>
        <fullName evidence="2">Uncharacterized protein</fullName>
    </submittedName>
</protein>
<keyword evidence="1" id="KW-0812">Transmembrane</keyword>
<keyword evidence="1" id="KW-1133">Transmembrane helix</keyword>
<reference evidence="2 3" key="1">
    <citation type="submission" date="2021-07" db="EMBL/GenBank/DDBJ databases">
        <title>Actinomadura sp. PM05-2 isolated from lichen.</title>
        <authorList>
            <person name="Somphong A."/>
            <person name="Phongsopitanun W."/>
            <person name="Tanasupawat S."/>
            <person name="Peongsungnone V."/>
        </authorList>
    </citation>
    <scope>NUCLEOTIDE SEQUENCE [LARGE SCALE GENOMIC DNA]</scope>
    <source>
        <strain evidence="2 3">PM05-2</strain>
    </source>
</reference>